<dbReference type="Pfam" id="PF04606">
    <property type="entry name" value="Ogr_Delta"/>
    <property type="match status" value="1"/>
</dbReference>
<gene>
    <name evidence="2" type="ORF">GRH90_18950</name>
</gene>
<evidence type="ECO:0000259" key="1">
    <source>
        <dbReference type="Pfam" id="PF04606"/>
    </source>
</evidence>
<dbReference type="InterPro" id="IPR007684">
    <property type="entry name" value="Znf_Ogr/Delta"/>
</dbReference>
<protein>
    <submittedName>
        <fullName evidence="2">Transcriptional regulator</fullName>
    </submittedName>
</protein>
<accession>A0A845SQF8</accession>
<evidence type="ECO:0000313" key="2">
    <source>
        <dbReference type="EMBL" id="NDL64818.1"/>
    </source>
</evidence>
<dbReference type="AlphaFoldDB" id="A0A845SQF8"/>
<dbReference type="Proteomes" id="UP000461443">
    <property type="component" value="Unassembled WGS sequence"/>
</dbReference>
<organism evidence="2 3">
    <name type="scientific">Acerihabitans arboris</name>
    <dbReference type="NCBI Taxonomy" id="2691583"/>
    <lineage>
        <taxon>Bacteria</taxon>
        <taxon>Pseudomonadati</taxon>
        <taxon>Pseudomonadota</taxon>
        <taxon>Gammaproteobacteria</taxon>
        <taxon>Enterobacterales</taxon>
        <taxon>Pectobacteriaceae</taxon>
        <taxon>Acerihabitans</taxon>
    </lineage>
</organism>
<feature type="domain" description="Zinc finger Ogr/Delta-type" evidence="1">
    <location>
        <begin position="8"/>
        <end position="53"/>
    </location>
</feature>
<proteinExistence type="predicted"/>
<name>A0A845SQF8_9GAMM</name>
<dbReference type="RefSeq" id="WP_162367523.1">
    <property type="nucleotide sequence ID" value="NZ_WUBS01000014.1"/>
</dbReference>
<keyword evidence="3" id="KW-1185">Reference proteome</keyword>
<comment type="caution">
    <text evidence="2">The sequence shown here is derived from an EMBL/GenBank/DDBJ whole genome shotgun (WGS) entry which is preliminary data.</text>
</comment>
<dbReference type="EMBL" id="WUBS01000014">
    <property type="protein sequence ID" value="NDL64818.1"/>
    <property type="molecule type" value="Genomic_DNA"/>
</dbReference>
<reference evidence="2 3" key="2">
    <citation type="submission" date="2020-02" db="EMBL/GenBank/DDBJ databases">
        <title>The new genus of Enterobacteriales.</title>
        <authorList>
            <person name="Kim I.S."/>
        </authorList>
    </citation>
    <scope>NUCLEOTIDE SEQUENCE [LARGE SCALE GENOMIC DNA]</scope>
    <source>
        <strain evidence="2 3">SAP-6</strain>
    </source>
</reference>
<evidence type="ECO:0000313" key="3">
    <source>
        <dbReference type="Proteomes" id="UP000461443"/>
    </source>
</evidence>
<sequence length="87" mass="9694">MRVMKVFCPECGSAANIRKTNRKDVHLSDLYCQCSDVECSHSFVLNVTFSHTISPSAKTGNGLVRSLLNLIQPKDRQMALDLLQGRV</sequence>
<reference evidence="2 3" key="1">
    <citation type="submission" date="2019-12" db="EMBL/GenBank/DDBJ databases">
        <authorList>
            <person name="Lee S.D."/>
        </authorList>
    </citation>
    <scope>NUCLEOTIDE SEQUENCE [LARGE SCALE GENOMIC DNA]</scope>
    <source>
        <strain evidence="2 3">SAP-6</strain>
    </source>
</reference>